<dbReference type="AlphaFoldDB" id="A0A1Y2D7S7"/>
<feature type="compositionally biased region" description="Polar residues" evidence="1">
    <location>
        <begin position="106"/>
        <end position="129"/>
    </location>
</feature>
<dbReference type="EMBL" id="MCGR01000091">
    <property type="protein sequence ID" value="ORY55328.1"/>
    <property type="molecule type" value="Genomic_DNA"/>
</dbReference>
<dbReference type="Proteomes" id="UP000193467">
    <property type="component" value="Unassembled WGS sequence"/>
</dbReference>
<evidence type="ECO:0000313" key="3">
    <source>
        <dbReference type="Proteomes" id="UP000193467"/>
    </source>
</evidence>
<feature type="compositionally biased region" description="Low complexity" evidence="1">
    <location>
        <begin position="146"/>
        <end position="161"/>
    </location>
</feature>
<evidence type="ECO:0000256" key="1">
    <source>
        <dbReference type="SAM" id="MobiDB-lite"/>
    </source>
</evidence>
<organism evidence="2 3">
    <name type="scientific">Leucosporidium creatinivorum</name>
    <dbReference type="NCBI Taxonomy" id="106004"/>
    <lineage>
        <taxon>Eukaryota</taxon>
        <taxon>Fungi</taxon>
        <taxon>Dikarya</taxon>
        <taxon>Basidiomycota</taxon>
        <taxon>Pucciniomycotina</taxon>
        <taxon>Microbotryomycetes</taxon>
        <taxon>Leucosporidiales</taxon>
        <taxon>Leucosporidium</taxon>
    </lineage>
</organism>
<feature type="compositionally biased region" description="Low complexity" evidence="1">
    <location>
        <begin position="92"/>
        <end position="104"/>
    </location>
</feature>
<feature type="compositionally biased region" description="Low complexity" evidence="1">
    <location>
        <begin position="176"/>
        <end position="196"/>
    </location>
</feature>
<comment type="caution">
    <text evidence="2">The sequence shown here is derived from an EMBL/GenBank/DDBJ whole genome shotgun (WGS) entry which is preliminary data.</text>
</comment>
<evidence type="ECO:0000313" key="2">
    <source>
        <dbReference type="EMBL" id="ORY55328.1"/>
    </source>
</evidence>
<sequence>MRVDAAGFEIDGGRASLHDQRAPKDKLADYAYDPSRVYSKPASRSEPRLGDPSRPSSSRPSSSHRAFATPVESGQQQIYHPSPQQHDAHAQFASPRRPFSSAAAQDNEQPFSYYPAQQQISQDQSNVRTSFLPPSRGITPMPSRFGPSQAGSSRSPPSARSLPMLTGSLFYSSATLRTSSSDASTSTVPTSSTSAAVRPLARGGGDSSAEVELLRLP</sequence>
<accession>A0A1Y2D7S7</accession>
<reference evidence="2 3" key="1">
    <citation type="submission" date="2016-07" db="EMBL/GenBank/DDBJ databases">
        <title>Pervasive Adenine N6-methylation of Active Genes in Fungi.</title>
        <authorList>
            <consortium name="DOE Joint Genome Institute"/>
            <person name="Mondo S.J."/>
            <person name="Dannebaum R.O."/>
            <person name="Kuo R.C."/>
            <person name="Labutti K."/>
            <person name="Haridas S."/>
            <person name="Kuo A."/>
            <person name="Salamov A."/>
            <person name="Ahrendt S.R."/>
            <person name="Lipzen A."/>
            <person name="Sullivan W."/>
            <person name="Andreopoulos W.B."/>
            <person name="Clum A."/>
            <person name="Lindquist E."/>
            <person name="Daum C."/>
            <person name="Ramamoorthy G.K."/>
            <person name="Gryganskyi A."/>
            <person name="Culley D."/>
            <person name="Magnuson J.K."/>
            <person name="James T.Y."/>
            <person name="O'Malley M.A."/>
            <person name="Stajich J.E."/>
            <person name="Spatafora J.W."/>
            <person name="Visel A."/>
            <person name="Grigoriev I.V."/>
        </authorList>
    </citation>
    <scope>NUCLEOTIDE SEQUENCE [LARGE SCALE GENOMIC DNA]</scope>
    <source>
        <strain evidence="2 3">62-1032</strain>
    </source>
</reference>
<protein>
    <submittedName>
        <fullName evidence="2">Uncharacterized protein</fullName>
    </submittedName>
</protein>
<feature type="compositionally biased region" description="Polar residues" evidence="1">
    <location>
        <begin position="72"/>
        <end position="85"/>
    </location>
</feature>
<gene>
    <name evidence="2" type="ORF">BCR35DRAFT_222109</name>
</gene>
<name>A0A1Y2D7S7_9BASI</name>
<feature type="region of interest" description="Disordered" evidence="1">
    <location>
        <begin position="1"/>
        <end position="164"/>
    </location>
</feature>
<feature type="region of interest" description="Disordered" evidence="1">
    <location>
        <begin position="176"/>
        <end position="217"/>
    </location>
</feature>
<dbReference type="InParanoid" id="A0A1Y2D7S7"/>
<feature type="compositionally biased region" description="Basic and acidic residues" evidence="1">
    <location>
        <begin position="16"/>
        <end position="28"/>
    </location>
</feature>
<feature type="compositionally biased region" description="Low complexity" evidence="1">
    <location>
        <begin position="52"/>
        <end position="63"/>
    </location>
</feature>
<proteinExistence type="predicted"/>
<keyword evidence="3" id="KW-1185">Reference proteome</keyword>